<feature type="chain" id="PRO_5037917088" evidence="10">
    <location>
        <begin position="24"/>
        <end position="315"/>
    </location>
</feature>
<keyword evidence="8 9" id="KW-1015">Disulfide bond</keyword>
<feature type="disulfide bond" evidence="9">
    <location>
        <begin position="122"/>
        <end position="146"/>
    </location>
</feature>
<evidence type="ECO:0000256" key="7">
    <source>
        <dbReference type="ARBA" id="ARBA00022782"/>
    </source>
</evidence>
<organism evidence="13 14">
    <name type="scientific">Acrobeloides nanus</name>
    <dbReference type="NCBI Taxonomy" id="290746"/>
    <lineage>
        <taxon>Eukaryota</taxon>
        <taxon>Metazoa</taxon>
        <taxon>Ecdysozoa</taxon>
        <taxon>Nematoda</taxon>
        <taxon>Chromadorea</taxon>
        <taxon>Rhabditida</taxon>
        <taxon>Tylenchina</taxon>
        <taxon>Cephalobomorpha</taxon>
        <taxon>Cephaloboidea</taxon>
        <taxon>Cephalobidae</taxon>
        <taxon>Acrobeloides</taxon>
    </lineage>
</organism>
<dbReference type="InterPro" id="IPR015526">
    <property type="entry name" value="Frizzled/SFRP"/>
</dbReference>
<name>A0A914EFK6_9BILA</name>
<dbReference type="Gene3D" id="1.10.2000.10">
    <property type="entry name" value="Frizzled cysteine-rich domain"/>
    <property type="match status" value="1"/>
</dbReference>
<dbReference type="Proteomes" id="UP000887540">
    <property type="component" value="Unplaced"/>
</dbReference>
<comment type="similarity">
    <text evidence="2">Belongs to the secreted frizzled-related protein (sFRP) family.</text>
</comment>
<keyword evidence="5" id="KW-0879">Wnt signaling pathway</keyword>
<dbReference type="AlphaFoldDB" id="A0A914EFK6"/>
<protein>
    <submittedName>
        <fullName evidence="14">Secreted frizzled-related protein 1</fullName>
    </submittedName>
</protein>
<proteinExistence type="inferred from homology"/>
<dbReference type="Gene3D" id="2.40.50.120">
    <property type="match status" value="1"/>
</dbReference>
<dbReference type="SUPFAM" id="SSF50242">
    <property type="entry name" value="TIMP-like"/>
    <property type="match status" value="1"/>
</dbReference>
<comment type="subcellular location">
    <subcellularLocation>
        <location evidence="1">Secreted</location>
    </subcellularLocation>
</comment>
<dbReference type="InterPro" id="IPR020067">
    <property type="entry name" value="Frizzled_dom"/>
</dbReference>
<evidence type="ECO:0000256" key="2">
    <source>
        <dbReference type="ARBA" id="ARBA00010054"/>
    </source>
</evidence>
<sequence length="315" mass="36197">MYFLEYGNFLAWFLMGMMRSVDANYLAESWAMFTSDRPAQPKCMDIPQNFTLCKDIQYRSMRLPNLLDHDTMEEAIHQSDAWNSLLRLHCHPDTKLFLCSLFAPVCLSTPLDKPIYPCQSLCHAVQKGCEGRMQQYGFPWPEILRCDKFPQDNDLCINVVSSAENSKPDAACKSCNQPPTFENILDNFCRSSLVLKARLRNHNGTHVAVRKARSFKGSTNDRKRSLDNQLIRLADQNESPNCPCEVGKGTFLLMANETNGNYIAKLIMPWDQKNQSFKGAIRKFRRVNCTTLGREIRESVLRQAIKRTVHPFHHP</sequence>
<evidence type="ECO:0000313" key="13">
    <source>
        <dbReference type="Proteomes" id="UP000887540"/>
    </source>
</evidence>
<dbReference type="GO" id="GO:0017147">
    <property type="term" value="F:Wnt-protein binding"/>
    <property type="evidence" value="ECO:0007669"/>
    <property type="project" value="TreeGrafter"/>
</dbReference>
<accession>A0A914EFK6</accession>
<keyword evidence="6 10" id="KW-0732">Signal</keyword>
<evidence type="ECO:0000256" key="6">
    <source>
        <dbReference type="ARBA" id="ARBA00022729"/>
    </source>
</evidence>
<dbReference type="PROSITE" id="PS50189">
    <property type="entry name" value="NTR"/>
    <property type="match status" value="1"/>
</dbReference>
<evidence type="ECO:0000256" key="4">
    <source>
        <dbReference type="ARBA" id="ARBA00022525"/>
    </source>
</evidence>
<evidence type="ECO:0000256" key="10">
    <source>
        <dbReference type="SAM" id="SignalP"/>
    </source>
</evidence>
<feature type="signal peptide" evidence="10">
    <location>
        <begin position="1"/>
        <end position="23"/>
    </location>
</feature>
<evidence type="ECO:0000256" key="8">
    <source>
        <dbReference type="ARBA" id="ARBA00023157"/>
    </source>
</evidence>
<feature type="domain" description="NTR" evidence="12">
    <location>
        <begin position="172"/>
        <end position="289"/>
    </location>
</feature>
<dbReference type="InterPro" id="IPR008993">
    <property type="entry name" value="TIMP-like_OB-fold"/>
</dbReference>
<dbReference type="GO" id="GO:0060070">
    <property type="term" value="P:canonical Wnt signaling pathway"/>
    <property type="evidence" value="ECO:0007669"/>
    <property type="project" value="TreeGrafter"/>
</dbReference>
<evidence type="ECO:0000256" key="5">
    <source>
        <dbReference type="ARBA" id="ARBA00022687"/>
    </source>
</evidence>
<dbReference type="InterPro" id="IPR036790">
    <property type="entry name" value="Frizzled_dom_sf"/>
</dbReference>
<dbReference type="WBParaSite" id="ACRNAN_scaffold75.g20665.t1">
    <property type="protein sequence ID" value="ACRNAN_scaffold75.g20665.t1"/>
    <property type="gene ID" value="ACRNAN_scaffold75.g20665"/>
</dbReference>
<dbReference type="InterPro" id="IPR001134">
    <property type="entry name" value="Netrin_domain"/>
</dbReference>
<dbReference type="GO" id="GO:0005615">
    <property type="term" value="C:extracellular space"/>
    <property type="evidence" value="ECO:0007669"/>
    <property type="project" value="TreeGrafter"/>
</dbReference>
<dbReference type="PANTHER" id="PTHR11309:SF148">
    <property type="entry name" value="SECRETED FRIZZLED-RELATED PROTEIN 1"/>
    <property type="match status" value="1"/>
</dbReference>
<keyword evidence="7" id="KW-0221">Differentiation</keyword>
<dbReference type="SMART" id="SM00063">
    <property type="entry name" value="FRI"/>
    <property type="match status" value="1"/>
</dbReference>
<evidence type="ECO:0000259" key="11">
    <source>
        <dbReference type="PROSITE" id="PS50038"/>
    </source>
</evidence>
<keyword evidence="13" id="KW-1185">Reference proteome</keyword>
<keyword evidence="4" id="KW-0964">Secreted</keyword>
<reference evidence="14" key="1">
    <citation type="submission" date="2022-11" db="UniProtKB">
        <authorList>
            <consortium name="WormBaseParasite"/>
        </authorList>
    </citation>
    <scope>IDENTIFICATION</scope>
</reference>
<dbReference type="GO" id="GO:0035567">
    <property type="term" value="P:non-canonical Wnt signaling pathway"/>
    <property type="evidence" value="ECO:0007669"/>
    <property type="project" value="TreeGrafter"/>
</dbReference>
<dbReference type="PROSITE" id="PS50038">
    <property type="entry name" value="FZ"/>
    <property type="match status" value="1"/>
</dbReference>
<evidence type="ECO:0000259" key="12">
    <source>
        <dbReference type="PROSITE" id="PS50189"/>
    </source>
</evidence>
<evidence type="ECO:0000256" key="1">
    <source>
        <dbReference type="ARBA" id="ARBA00004613"/>
    </source>
</evidence>
<feature type="disulfide bond" evidence="9">
    <location>
        <begin position="53"/>
        <end position="99"/>
    </location>
</feature>
<dbReference type="Pfam" id="PF01392">
    <property type="entry name" value="Fz"/>
    <property type="match status" value="1"/>
</dbReference>
<dbReference type="PANTHER" id="PTHR11309">
    <property type="entry name" value="FRIZZLED"/>
    <property type="match status" value="1"/>
</dbReference>
<keyword evidence="3" id="KW-0217">Developmental protein</keyword>
<evidence type="ECO:0000256" key="3">
    <source>
        <dbReference type="ARBA" id="ARBA00022473"/>
    </source>
</evidence>
<dbReference type="FunFam" id="1.10.2000.10:FF:000001">
    <property type="entry name" value="secreted frizzled-related protein 2"/>
    <property type="match status" value="1"/>
</dbReference>
<dbReference type="GO" id="GO:0030154">
    <property type="term" value="P:cell differentiation"/>
    <property type="evidence" value="ECO:0007669"/>
    <property type="project" value="UniProtKB-KW"/>
</dbReference>
<comment type="caution">
    <text evidence="9">Lacks conserved residue(s) required for the propagation of feature annotation.</text>
</comment>
<evidence type="ECO:0000313" key="14">
    <source>
        <dbReference type="WBParaSite" id="ACRNAN_scaffold75.g20665.t1"/>
    </source>
</evidence>
<feature type="domain" description="FZ" evidence="11">
    <location>
        <begin position="38"/>
        <end position="159"/>
    </location>
</feature>
<evidence type="ECO:0000256" key="9">
    <source>
        <dbReference type="PROSITE-ProRule" id="PRU00090"/>
    </source>
</evidence>
<dbReference type="SUPFAM" id="SSF63501">
    <property type="entry name" value="Frizzled cysteine-rich domain"/>
    <property type="match status" value="1"/>
</dbReference>